<dbReference type="GO" id="GO:0005739">
    <property type="term" value="C:mitochondrion"/>
    <property type="evidence" value="ECO:0007669"/>
    <property type="project" value="TreeGrafter"/>
</dbReference>
<keyword evidence="8 10" id="KW-0472">Membrane</keyword>
<dbReference type="InterPro" id="IPR035973">
    <property type="entry name" value="Cyt_c_oxidase_su3-like_sf"/>
</dbReference>
<geneLocation type="mitochondrion" evidence="12"/>
<dbReference type="InterPro" id="IPR013833">
    <property type="entry name" value="Cyt_c_oxidase_su3_a-hlx"/>
</dbReference>
<dbReference type="GO" id="GO:0004129">
    <property type="term" value="F:cytochrome-c oxidase activity"/>
    <property type="evidence" value="ECO:0007669"/>
    <property type="project" value="InterPro"/>
</dbReference>
<keyword evidence="6" id="KW-1278">Translocase</keyword>
<comment type="function">
    <text evidence="9">Component of the cytochrome c oxidase, the last enzyme in the mitochondrial electron transport chain which drives oxidative phosphorylation. The respiratory chain contains 3 multisubunit complexes succinate dehydrogenase (complex II, CII), ubiquinol-cytochrome c oxidoreductase (cytochrome b-c1 complex, complex III, CIII) and cytochrome c oxidase (complex IV, CIV), that cooperate to transfer electrons derived from NADH and succinate to molecular oxygen, creating an electrochemical gradient over the inner membrane that drives transmembrane transport and the ATP synthase. Cytochrome c oxidase is the component of the respiratory chain that catalyzes the reduction of oxygen to water. Electrons originating from reduced cytochrome c in the intermembrane space (IMS) are transferred via the dinuclear copper A center (CU(A)) of subunit 2 and heme A of subunit 1 to the active site in subunit 1, a binuclear center (BNC) formed by heme A3 and copper B (CU(B)). The BNC reduces molecular oxygen to 2 water molecules using 4 electrons from cytochrome c in the IMS and 4 protons from the mitochondrial matrix.</text>
</comment>
<comment type="subcellular location">
    <subcellularLocation>
        <location evidence="1">Membrane</location>
        <topology evidence="1">Multi-pass membrane protein</topology>
    </subcellularLocation>
</comment>
<reference evidence="12" key="1">
    <citation type="journal article" date="1995" name="Evolution">
        <title>Evolution of asexuality in the cosmopolitan marine Clam lasaea.</title>
        <authorList>
            <person name="O'Foighil D."/>
            <person name="Smith M.J."/>
        </authorList>
    </citation>
    <scope>NUCLEOTIDE SEQUENCE</scope>
</reference>
<dbReference type="InterPro" id="IPR024791">
    <property type="entry name" value="Cyt_c/ubiquinol_Oxase_su3"/>
</dbReference>
<evidence type="ECO:0000256" key="9">
    <source>
        <dbReference type="RuleBase" id="RU003375"/>
    </source>
</evidence>
<gene>
    <name evidence="12" type="primary">cytochrome oxidase III</name>
</gene>
<evidence type="ECO:0000313" key="12">
    <source>
        <dbReference type="EMBL" id="CAA55093.1"/>
    </source>
</evidence>
<feature type="transmembrane region" description="Helical" evidence="10">
    <location>
        <begin position="160"/>
        <end position="177"/>
    </location>
</feature>
<feature type="transmembrane region" description="Helical" evidence="10">
    <location>
        <begin position="124"/>
        <end position="148"/>
    </location>
</feature>
<name>Q36434_9BIVA</name>
<evidence type="ECO:0000256" key="6">
    <source>
        <dbReference type="ARBA" id="ARBA00022967"/>
    </source>
</evidence>
<evidence type="ECO:0000256" key="3">
    <source>
        <dbReference type="ARBA" id="ARBA00011164"/>
    </source>
</evidence>
<sequence>MLRPRTGYHLVDPSPWPIVASIAALTLVSGILSWVHNGAVVLELFLIAFILLGLTMVAWWGDVIKESTYLGCHTSLVARGLRVGMALFILSEVFFFVSFFWAFFHLSLGSLSEGGSWPPMGILPINAFGVPLLNTAVLLSSGVSVTWAHYAIRDWNRTQAIEALSITVILGCWFTLLQAEEYHSASFTISDGSYGSLFFVMTGFHGMHVLIGTLFLLVGLVRTIRYHFSVGHNHVGLEVAIWYWHFVDVVWVFLFIFVYWWGS</sequence>
<feature type="transmembrane region" description="Helical" evidence="10">
    <location>
        <begin position="16"/>
        <end position="35"/>
    </location>
</feature>
<proteinExistence type="inferred from homology"/>
<dbReference type="Pfam" id="PF00510">
    <property type="entry name" value="COX3"/>
    <property type="match status" value="1"/>
</dbReference>
<dbReference type="FunFam" id="1.10.287.70:FF:000082">
    <property type="entry name" value="Cytochrome c oxidase subunit 3"/>
    <property type="match status" value="1"/>
</dbReference>
<dbReference type="Gene3D" id="1.20.120.80">
    <property type="entry name" value="Cytochrome c oxidase, subunit III, four-helix bundle"/>
    <property type="match status" value="1"/>
</dbReference>
<dbReference type="PROSITE" id="PS50253">
    <property type="entry name" value="COX3"/>
    <property type="match status" value="1"/>
</dbReference>
<organism evidence="12">
    <name type="scientific">Lasaea sp</name>
    <dbReference type="NCBI Taxonomy" id="32592"/>
    <lineage>
        <taxon>Eukaryota</taxon>
        <taxon>Metazoa</taxon>
        <taxon>Spiralia</taxon>
        <taxon>Lophotrochozoa</taxon>
        <taxon>Mollusca</taxon>
        <taxon>Bivalvia</taxon>
        <taxon>Autobranchia</taxon>
        <taxon>Heteroconchia</taxon>
        <taxon>Euheterodonta</taxon>
        <taxon>Imparidentia</taxon>
        <taxon>Galeommatida</taxon>
        <taxon>Galeommatoidea</taxon>
        <taxon>Lasaeidae</taxon>
        <taxon>Lasaea</taxon>
    </lineage>
</organism>
<dbReference type="PANTHER" id="PTHR11403:SF7">
    <property type="entry name" value="CYTOCHROME C OXIDASE SUBUNIT 3"/>
    <property type="match status" value="1"/>
</dbReference>
<accession>Q36440</accession>
<evidence type="ECO:0000256" key="5">
    <source>
        <dbReference type="ARBA" id="ARBA00022692"/>
    </source>
</evidence>
<evidence type="ECO:0000256" key="4">
    <source>
        <dbReference type="ARBA" id="ARBA00015944"/>
    </source>
</evidence>
<dbReference type="InterPro" id="IPR033945">
    <property type="entry name" value="Cyt_c_oxase_su3_dom"/>
</dbReference>
<evidence type="ECO:0000256" key="1">
    <source>
        <dbReference type="ARBA" id="ARBA00004141"/>
    </source>
</evidence>
<dbReference type="Gene3D" id="1.10.287.70">
    <property type="match status" value="1"/>
</dbReference>
<keyword evidence="5 9" id="KW-0812">Transmembrane</keyword>
<dbReference type="CDD" id="cd01665">
    <property type="entry name" value="Cyt_c_Oxidase_III"/>
    <property type="match status" value="1"/>
</dbReference>
<evidence type="ECO:0000259" key="11">
    <source>
        <dbReference type="PROSITE" id="PS50253"/>
    </source>
</evidence>
<dbReference type="PANTHER" id="PTHR11403">
    <property type="entry name" value="CYTOCHROME C OXIDASE SUBUNIT III"/>
    <property type="match status" value="1"/>
</dbReference>
<evidence type="ECO:0000256" key="8">
    <source>
        <dbReference type="ARBA" id="ARBA00023136"/>
    </source>
</evidence>
<keyword evidence="9 12" id="KW-0496">Mitochondrion</keyword>
<keyword evidence="7 10" id="KW-1133">Transmembrane helix</keyword>
<dbReference type="GO" id="GO:0006123">
    <property type="term" value="P:mitochondrial electron transport, cytochrome c to oxygen"/>
    <property type="evidence" value="ECO:0007669"/>
    <property type="project" value="TreeGrafter"/>
</dbReference>
<evidence type="ECO:0000256" key="2">
    <source>
        <dbReference type="ARBA" id="ARBA00010581"/>
    </source>
</evidence>
<dbReference type="SUPFAM" id="SSF81452">
    <property type="entry name" value="Cytochrome c oxidase subunit III-like"/>
    <property type="match status" value="1"/>
</dbReference>
<comment type="similarity">
    <text evidence="2 9">Belongs to the cytochrome c oxidase subunit 3 family.</text>
</comment>
<protein>
    <recommendedName>
        <fullName evidence="4 9">Cytochrome c oxidase subunit 3</fullName>
    </recommendedName>
</protein>
<comment type="subunit">
    <text evidence="3">Component of the cytochrome c oxidase (complex IV, CIV), a multisubunit enzyme composed of a catalytic core of 3 subunits and several supernumerary subunits. The complex exists as a monomer or a dimer and forms supercomplexes (SCs) in the inner mitochondrial membrane with ubiquinol-cytochrome c oxidoreductase (cytochrome b-c1 complex, complex III, CIII).</text>
</comment>
<feature type="transmembrane region" description="Helical" evidence="10">
    <location>
        <begin position="81"/>
        <end position="104"/>
    </location>
</feature>
<feature type="transmembrane region" description="Helical" evidence="10">
    <location>
        <begin position="197"/>
        <end position="221"/>
    </location>
</feature>
<accession>Q36434</accession>
<evidence type="ECO:0000256" key="7">
    <source>
        <dbReference type="ARBA" id="ARBA00022989"/>
    </source>
</evidence>
<evidence type="ECO:0000256" key="10">
    <source>
        <dbReference type="SAM" id="Phobius"/>
    </source>
</evidence>
<dbReference type="EMBL" id="X78288">
    <property type="protein sequence ID" value="CAA55093.1"/>
    <property type="molecule type" value="Genomic_DNA"/>
</dbReference>
<feature type="transmembrane region" description="Helical" evidence="10">
    <location>
        <begin position="242"/>
        <end position="262"/>
    </location>
</feature>
<dbReference type="InterPro" id="IPR000298">
    <property type="entry name" value="Cyt_c_oxidase-like_su3"/>
</dbReference>
<feature type="transmembrane region" description="Helical" evidence="10">
    <location>
        <begin position="41"/>
        <end position="60"/>
    </location>
</feature>
<dbReference type="GO" id="GO:0045277">
    <property type="term" value="C:respiratory chain complex IV"/>
    <property type="evidence" value="ECO:0007669"/>
    <property type="project" value="UniProtKB-ARBA"/>
</dbReference>
<dbReference type="AlphaFoldDB" id="Q36434"/>
<feature type="domain" description="Heme-copper oxidase subunit III family profile" evidence="11">
    <location>
        <begin position="4"/>
        <end position="263"/>
    </location>
</feature>